<organism evidence="2 3">
    <name type="scientific">Aquarana catesbeiana</name>
    <name type="common">American bullfrog</name>
    <name type="synonym">Rana catesbeiana</name>
    <dbReference type="NCBI Taxonomy" id="8400"/>
    <lineage>
        <taxon>Eukaryota</taxon>
        <taxon>Metazoa</taxon>
        <taxon>Chordata</taxon>
        <taxon>Craniata</taxon>
        <taxon>Vertebrata</taxon>
        <taxon>Euteleostomi</taxon>
        <taxon>Amphibia</taxon>
        <taxon>Batrachia</taxon>
        <taxon>Anura</taxon>
        <taxon>Neobatrachia</taxon>
        <taxon>Ranoidea</taxon>
        <taxon>Ranidae</taxon>
        <taxon>Aquarana</taxon>
    </lineage>
</organism>
<gene>
    <name evidence="2" type="ORF">AB205_0117860</name>
</gene>
<evidence type="ECO:0000313" key="3">
    <source>
        <dbReference type="Proteomes" id="UP000228934"/>
    </source>
</evidence>
<dbReference type="Pfam" id="PF04707">
    <property type="entry name" value="PRELI"/>
    <property type="match status" value="1"/>
</dbReference>
<dbReference type="PANTHER" id="PTHR11158">
    <property type="entry name" value="MSF1/PX19 RELATED"/>
    <property type="match status" value="1"/>
</dbReference>
<dbReference type="OrthoDB" id="30289at2759"/>
<dbReference type="Proteomes" id="UP000228934">
    <property type="component" value="Unassembled WGS sequence"/>
</dbReference>
<dbReference type="GO" id="GO:0005758">
    <property type="term" value="C:mitochondrial intermembrane space"/>
    <property type="evidence" value="ECO:0007669"/>
    <property type="project" value="InterPro"/>
</dbReference>
<protein>
    <recommendedName>
        <fullName evidence="1">PRELI/MSF1 domain-containing protein</fullName>
    </recommendedName>
</protein>
<evidence type="ECO:0000313" key="2">
    <source>
        <dbReference type="EMBL" id="PIO38807.1"/>
    </source>
</evidence>
<dbReference type="PROSITE" id="PS50904">
    <property type="entry name" value="PRELI_MSF1"/>
    <property type="match status" value="1"/>
</dbReference>
<keyword evidence="3" id="KW-1185">Reference proteome</keyword>
<feature type="domain" description="PRELI/MSF1" evidence="1">
    <location>
        <begin position="1"/>
        <end position="116"/>
    </location>
</feature>
<dbReference type="AlphaFoldDB" id="A0A2G9SFA6"/>
<proteinExistence type="predicted"/>
<evidence type="ECO:0000259" key="1">
    <source>
        <dbReference type="PROSITE" id="PS50904"/>
    </source>
</evidence>
<accession>A0A2G9SFA6</accession>
<name>A0A2G9SFA6_AQUCT</name>
<feature type="non-terminal residue" evidence="2">
    <location>
        <position position="1"/>
    </location>
</feature>
<dbReference type="InterPro" id="IPR037365">
    <property type="entry name" value="Slowmo/Ups"/>
</dbReference>
<sequence>AYEKRFPTCPLIPVFLGSDLLYEHRSEDGSLHMVERSCKLNVDAPRLLKKIAGVEFVYFIQKNTLNWKERTLHIEAHNETFSTRVLVNETCRYSVSSLQGAITSYPGLSIHDLYYI</sequence>
<dbReference type="EMBL" id="KV924320">
    <property type="protein sequence ID" value="PIO38807.1"/>
    <property type="molecule type" value="Genomic_DNA"/>
</dbReference>
<dbReference type="InterPro" id="IPR006797">
    <property type="entry name" value="PRELI/MSF1_dom"/>
</dbReference>
<reference evidence="3" key="1">
    <citation type="journal article" date="2017" name="Nat. Commun.">
        <title>The North American bullfrog draft genome provides insight into hormonal regulation of long noncoding RNA.</title>
        <authorList>
            <person name="Hammond S.A."/>
            <person name="Warren R.L."/>
            <person name="Vandervalk B.P."/>
            <person name="Kucuk E."/>
            <person name="Khan H."/>
            <person name="Gibb E.A."/>
            <person name="Pandoh P."/>
            <person name="Kirk H."/>
            <person name="Zhao Y."/>
            <person name="Jones M."/>
            <person name="Mungall A.J."/>
            <person name="Coope R."/>
            <person name="Pleasance S."/>
            <person name="Moore R.A."/>
            <person name="Holt R.A."/>
            <person name="Round J.M."/>
            <person name="Ohora S."/>
            <person name="Walle B.V."/>
            <person name="Veldhoen N."/>
            <person name="Helbing C.C."/>
            <person name="Birol I."/>
        </authorList>
    </citation>
    <scope>NUCLEOTIDE SEQUENCE [LARGE SCALE GENOMIC DNA]</scope>
</reference>